<evidence type="ECO:0000313" key="9">
    <source>
        <dbReference type="EMBL" id="JAP38474.1"/>
    </source>
</evidence>
<sequence>MLKIICLLSIGVNAKVNPHGPTVVSDFSSCVSEIIDKNFAQSGLLFFVDTFNVSTPVAGIRNGIIKSVHTKLKYSVKIAIPTKKDKGICVNNDKTAIEISVKSRMDHFEATSLADYFILIIEDYKDFSYIASRLIRAISWNPRALFILVYFSISNSDDQNIRHAEDMLFCLFKVNVINAVVIIPEVNNVRRANIYSWRPYAPPKYCGHYNESIRNRLIVENVCERGKIKYAKKIFESKIPSDMMGCSLKVLALERQPFISHNPLDPNIESLLINQVAKRYNLSLRYEILNSFRGEKLFDGDWTGALKELTYKKGHLLLGGIFPDDEVHEDFECSSNYLADSYTWVVPRALPKPAWLALFVIFQKTVWLTVITCFVFIALSWMVLAKLSKDPTYRTNLDHYFINTWLSNLGFCAFSRPITNSLRLFFVFINIYCILLLTAYQTKLIDVLTNPSFEYQISTVEELVESGLKFGGSEELHDIFENSTDSIDNYFLDGWIDIADIRDALRDVAIHRNFSLMCSRLELAYVSAIIPELSDQFGKYMYYAFPTNVFTVPLEAVSMKGFPFMKGFSRTLTHFEQHGVNNGVIVYFGGYLLRQRALLLNKFKIEHNSRDPLSIQTLQGGYLALMFGSVCGTFVFIVEIILNTKFVKKLKIL</sequence>
<organism evidence="9">
    <name type="scientific">Cydia pomonella</name>
    <name type="common">Codling moth</name>
    <dbReference type="NCBI Taxonomy" id="82600"/>
    <lineage>
        <taxon>Eukaryota</taxon>
        <taxon>Metazoa</taxon>
        <taxon>Ecdysozoa</taxon>
        <taxon>Arthropoda</taxon>
        <taxon>Hexapoda</taxon>
        <taxon>Insecta</taxon>
        <taxon>Pterygota</taxon>
        <taxon>Neoptera</taxon>
        <taxon>Endopterygota</taxon>
        <taxon>Lepidoptera</taxon>
        <taxon>Glossata</taxon>
        <taxon>Ditrysia</taxon>
        <taxon>Tortricoidea</taxon>
        <taxon>Tortricidae</taxon>
        <taxon>Olethreutinae</taxon>
        <taxon>Grapholitini</taxon>
        <taxon>Cydia</taxon>
    </lineage>
</organism>
<evidence type="ECO:0000256" key="7">
    <source>
        <dbReference type="ARBA" id="ARBA00023180"/>
    </source>
</evidence>
<keyword evidence="2" id="KW-1003">Cell membrane</keyword>
<evidence type="ECO:0000256" key="8">
    <source>
        <dbReference type="SAM" id="Phobius"/>
    </source>
</evidence>
<dbReference type="Gene3D" id="1.10.287.70">
    <property type="match status" value="1"/>
</dbReference>
<dbReference type="GO" id="GO:0005886">
    <property type="term" value="C:plasma membrane"/>
    <property type="evidence" value="ECO:0007669"/>
    <property type="project" value="UniProtKB-SubCell"/>
</dbReference>
<gene>
    <name evidence="9" type="primary">IR</name>
</gene>
<feature type="transmembrane region" description="Helical" evidence="8">
    <location>
        <begin position="622"/>
        <end position="642"/>
    </location>
</feature>
<dbReference type="PANTHER" id="PTHR42643:SF24">
    <property type="entry name" value="IONOTROPIC RECEPTOR 60A"/>
    <property type="match status" value="1"/>
</dbReference>
<keyword evidence="4 8" id="KW-1133">Transmembrane helix</keyword>
<proteinExistence type="predicted"/>
<feature type="transmembrane region" description="Helical" evidence="8">
    <location>
        <begin position="366"/>
        <end position="384"/>
    </location>
</feature>
<evidence type="ECO:0000256" key="5">
    <source>
        <dbReference type="ARBA" id="ARBA00023136"/>
    </source>
</evidence>
<dbReference type="InterPro" id="IPR052192">
    <property type="entry name" value="Insect_Ionotropic_Sensory_Rcpt"/>
</dbReference>
<evidence type="ECO:0000256" key="2">
    <source>
        <dbReference type="ARBA" id="ARBA00022475"/>
    </source>
</evidence>
<feature type="transmembrane region" description="Helical" evidence="8">
    <location>
        <begin position="424"/>
        <end position="442"/>
    </location>
</feature>
<keyword evidence="6 9" id="KW-0675">Receptor</keyword>
<evidence type="ECO:0000256" key="4">
    <source>
        <dbReference type="ARBA" id="ARBA00022989"/>
    </source>
</evidence>
<evidence type="ECO:0000256" key="1">
    <source>
        <dbReference type="ARBA" id="ARBA00004651"/>
    </source>
</evidence>
<accession>A0A0V0J129</accession>
<dbReference type="Gene3D" id="3.40.190.10">
    <property type="entry name" value="Periplasmic binding protein-like II"/>
    <property type="match status" value="1"/>
</dbReference>
<keyword evidence="7" id="KW-0325">Glycoprotein</keyword>
<evidence type="ECO:0000256" key="3">
    <source>
        <dbReference type="ARBA" id="ARBA00022692"/>
    </source>
</evidence>
<dbReference type="EMBL" id="GDKB01000022">
    <property type="protein sequence ID" value="JAP38474.1"/>
    <property type="molecule type" value="Transcribed_RNA"/>
</dbReference>
<keyword evidence="3 8" id="KW-0812">Transmembrane</keyword>
<keyword evidence="5 8" id="KW-0472">Membrane</keyword>
<reference evidence="9" key="1">
    <citation type="journal article" date="2016" name="Sci. Rep.">
        <title>The chemosensory receptors of codling moth Cydia pomonella-expression in larvae and adults.</title>
        <authorList>
            <person name="Walker W.B.III."/>
            <person name="Gonzalez F."/>
            <person name="Garczynski S.F."/>
            <person name="Witzgall P."/>
        </authorList>
    </citation>
    <scope>NUCLEOTIDE SEQUENCE</scope>
</reference>
<dbReference type="SUPFAM" id="SSF53850">
    <property type="entry name" value="Periplasmic binding protein-like II"/>
    <property type="match status" value="1"/>
</dbReference>
<evidence type="ECO:0000256" key="6">
    <source>
        <dbReference type="ARBA" id="ARBA00023170"/>
    </source>
</evidence>
<dbReference type="PANTHER" id="PTHR42643">
    <property type="entry name" value="IONOTROPIC RECEPTOR 20A-RELATED"/>
    <property type="match status" value="1"/>
</dbReference>
<dbReference type="AlphaFoldDB" id="A0A0V0J129"/>
<protein>
    <submittedName>
        <fullName evidence="9">Putative ionotropic receptor IR60a</fullName>
    </submittedName>
</protein>
<name>A0A0V0J129_CYDPO</name>
<comment type="subcellular location">
    <subcellularLocation>
        <location evidence="1">Cell membrane</location>
        <topology evidence="1">Multi-pass membrane protein</topology>
    </subcellularLocation>
</comment>